<gene>
    <name evidence="1" type="ORF">AVEN_43995_1</name>
</gene>
<dbReference type="AlphaFoldDB" id="A0A4Y2MEH0"/>
<dbReference type="Proteomes" id="UP000499080">
    <property type="component" value="Unassembled WGS sequence"/>
</dbReference>
<organism evidence="1 2">
    <name type="scientific">Araneus ventricosus</name>
    <name type="common">Orbweaver spider</name>
    <name type="synonym">Epeira ventricosa</name>
    <dbReference type="NCBI Taxonomy" id="182803"/>
    <lineage>
        <taxon>Eukaryota</taxon>
        <taxon>Metazoa</taxon>
        <taxon>Ecdysozoa</taxon>
        <taxon>Arthropoda</taxon>
        <taxon>Chelicerata</taxon>
        <taxon>Arachnida</taxon>
        <taxon>Araneae</taxon>
        <taxon>Araneomorphae</taxon>
        <taxon>Entelegynae</taxon>
        <taxon>Araneoidea</taxon>
        <taxon>Araneidae</taxon>
        <taxon>Araneus</taxon>
    </lineage>
</organism>
<evidence type="ECO:0000313" key="2">
    <source>
        <dbReference type="Proteomes" id="UP000499080"/>
    </source>
</evidence>
<accession>A0A4Y2MEH0</accession>
<dbReference type="EMBL" id="BGPR01007196">
    <property type="protein sequence ID" value="GBN25039.1"/>
    <property type="molecule type" value="Genomic_DNA"/>
</dbReference>
<reference evidence="1 2" key="1">
    <citation type="journal article" date="2019" name="Sci. Rep.">
        <title>Orb-weaving spider Araneus ventricosus genome elucidates the spidroin gene catalogue.</title>
        <authorList>
            <person name="Kono N."/>
            <person name="Nakamura H."/>
            <person name="Ohtoshi R."/>
            <person name="Moran D.A.P."/>
            <person name="Shinohara A."/>
            <person name="Yoshida Y."/>
            <person name="Fujiwara M."/>
            <person name="Mori M."/>
            <person name="Tomita M."/>
            <person name="Arakawa K."/>
        </authorList>
    </citation>
    <scope>NUCLEOTIDE SEQUENCE [LARGE SCALE GENOMIC DNA]</scope>
</reference>
<comment type="caution">
    <text evidence="1">The sequence shown here is derived from an EMBL/GenBank/DDBJ whole genome shotgun (WGS) entry which is preliminary data.</text>
</comment>
<sequence>MKELKCTGSDACKEVVAKAQGRVKLYKSHNYLLVPSGSIKEVSHPPYPSGSYNLATGLPCNEASDNCLTSQLLVVHRQRAAATATISPSCQPYPSHSLQHLSFNCSGSTDQNVFDSHFLIKMGMGYISFSIIYFKTQHR</sequence>
<evidence type="ECO:0000313" key="1">
    <source>
        <dbReference type="EMBL" id="GBN25039.1"/>
    </source>
</evidence>
<name>A0A4Y2MEH0_ARAVE</name>
<keyword evidence="2" id="KW-1185">Reference proteome</keyword>
<protein>
    <submittedName>
        <fullName evidence="1">Uncharacterized protein</fullName>
    </submittedName>
</protein>
<proteinExistence type="predicted"/>